<dbReference type="EMBL" id="VRMN01000022">
    <property type="protein sequence ID" value="KAA8490572.1"/>
    <property type="molecule type" value="Genomic_DNA"/>
</dbReference>
<reference evidence="3" key="1">
    <citation type="journal article" date="2019" name="Nat. Commun.">
        <title>Expansion of phycobilisome linker gene families in mesophilic red algae.</title>
        <authorList>
            <person name="Lee J."/>
            <person name="Kim D."/>
            <person name="Bhattacharya D."/>
            <person name="Yoon H.S."/>
        </authorList>
    </citation>
    <scope>NUCLEOTIDE SEQUENCE [LARGE SCALE GENOMIC DNA]</scope>
    <source>
        <strain evidence="3">CCMP 1328</strain>
    </source>
</reference>
<organism evidence="2 3">
    <name type="scientific">Porphyridium purpureum</name>
    <name type="common">Red alga</name>
    <name type="synonym">Porphyridium cruentum</name>
    <dbReference type="NCBI Taxonomy" id="35688"/>
    <lineage>
        <taxon>Eukaryota</taxon>
        <taxon>Rhodophyta</taxon>
        <taxon>Bangiophyceae</taxon>
        <taxon>Porphyridiales</taxon>
        <taxon>Porphyridiaceae</taxon>
        <taxon>Porphyridium</taxon>
    </lineage>
</organism>
<dbReference type="AlphaFoldDB" id="A0A5J4YHQ8"/>
<gene>
    <name evidence="2" type="ORF">FVE85_7833</name>
</gene>
<evidence type="ECO:0000313" key="2">
    <source>
        <dbReference type="EMBL" id="KAA8490572.1"/>
    </source>
</evidence>
<dbReference type="Proteomes" id="UP000324585">
    <property type="component" value="Unassembled WGS sequence"/>
</dbReference>
<keyword evidence="3" id="KW-1185">Reference proteome</keyword>
<proteinExistence type="predicted"/>
<sequence length="301" mass="32845">MGLTAVADIAPFAFAAGSRAAARVVDNPPARVYPPSLAQWWRRFDGDAHAVAQWRLEPDEDVEALLDSQARGSRRFYRQWCSDWSHAPAPSDPDFHRRRSVSSPHALAWLGMPSATQLAGTHGSAPLVTRCMARGCAAHAADLSASHAARRSGNPRRYRAVRMPSAGPSWTNTTGSGLTERHSQRRRVAEAGLLRAAARLRRTGVSFQAVILDTYGRREQCGAAFLETLVAAYMRHRGVSQMLASTALHRSLSLAVYRSVAAAVLLRHPGPTLSVASQHWLETGRRLFVGEVLSESEAESH</sequence>
<name>A0A5J4YHQ8_PORPP</name>
<evidence type="ECO:0000256" key="1">
    <source>
        <dbReference type="SAM" id="MobiDB-lite"/>
    </source>
</evidence>
<evidence type="ECO:0000313" key="3">
    <source>
        <dbReference type="Proteomes" id="UP000324585"/>
    </source>
</evidence>
<feature type="region of interest" description="Disordered" evidence="1">
    <location>
        <begin position="160"/>
        <end position="181"/>
    </location>
</feature>
<feature type="compositionally biased region" description="Polar residues" evidence="1">
    <location>
        <begin position="168"/>
        <end position="177"/>
    </location>
</feature>
<protein>
    <submittedName>
        <fullName evidence="2">Uncharacterized protein</fullName>
    </submittedName>
</protein>
<comment type="caution">
    <text evidence="2">The sequence shown here is derived from an EMBL/GenBank/DDBJ whole genome shotgun (WGS) entry which is preliminary data.</text>
</comment>
<accession>A0A5J4YHQ8</accession>